<dbReference type="AlphaFoldDB" id="A0A4Y2P5C8"/>
<evidence type="ECO:0000259" key="1">
    <source>
        <dbReference type="PROSITE" id="PS50835"/>
    </source>
</evidence>
<keyword evidence="3" id="KW-1185">Reference proteome</keyword>
<name>A0A4Y2P5C8_ARAVE</name>
<feature type="non-terminal residue" evidence="2">
    <location>
        <position position="1"/>
    </location>
</feature>
<dbReference type="EMBL" id="BGPR01010620">
    <property type="protein sequence ID" value="GBN47125.1"/>
    <property type="molecule type" value="Genomic_DNA"/>
</dbReference>
<dbReference type="Pfam" id="PF13927">
    <property type="entry name" value="Ig_3"/>
    <property type="match status" value="1"/>
</dbReference>
<dbReference type="Proteomes" id="UP000499080">
    <property type="component" value="Unassembled WGS sequence"/>
</dbReference>
<accession>A0A4Y2P5C8</accession>
<comment type="caution">
    <text evidence="2">The sequence shown here is derived from an EMBL/GenBank/DDBJ whole genome shotgun (WGS) entry which is preliminary data.</text>
</comment>
<dbReference type="InterPro" id="IPR036179">
    <property type="entry name" value="Ig-like_dom_sf"/>
</dbReference>
<dbReference type="Gene3D" id="2.60.40.10">
    <property type="entry name" value="Immunoglobulins"/>
    <property type="match status" value="1"/>
</dbReference>
<dbReference type="PROSITE" id="PS50835">
    <property type="entry name" value="IG_LIKE"/>
    <property type="match status" value="1"/>
</dbReference>
<dbReference type="InterPro" id="IPR007110">
    <property type="entry name" value="Ig-like_dom"/>
</dbReference>
<dbReference type="InterPro" id="IPR013783">
    <property type="entry name" value="Ig-like_fold"/>
</dbReference>
<feature type="domain" description="Ig-like" evidence="1">
    <location>
        <begin position="2"/>
        <end position="40"/>
    </location>
</feature>
<dbReference type="SUPFAM" id="SSF48726">
    <property type="entry name" value="Immunoglobulin"/>
    <property type="match status" value="1"/>
</dbReference>
<evidence type="ECO:0000313" key="2">
    <source>
        <dbReference type="EMBL" id="GBN47125.1"/>
    </source>
</evidence>
<proteinExistence type="predicted"/>
<organism evidence="2 3">
    <name type="scientific">Araneus ventricosus</name>
    <name type="common">Orbweaver spider</name>
    <name type="synonym">Epeira ventricosa</name>
    <dbReference type="NCBI Taxonomy" id="182803"/>
    <lineage>
        <taxon>Eukaryota</taxon>
        <taxon>Metazoa</taxon>
        <taxon>Ecdysozoa</taxon>
        <taxon>Arthropoda</taxon>
        <taxon>Chelicerata</taxon>
        <taxon>Arachnida</taxon>
        <taxon>Araneae</taxon>
        <taxon>Araneomorphae</taxon>
        <taxon>Entelegynae</taxon>
        <taxon>Araneoidea</taxon>
        <taxon>Araneidae</taxon>
        <taxon>Araneus</taxon>
    </lineage>
</organism>
<protein>
    <recommendedName>
        <fullName evidence="1">Ig-like domain-containing protein</fullName>
    </recommendedName>
</protein>
<evidence type="ECO:0000313" key="3">
    <source>
        <dbReference type="Proteomes" id="UP000499080"/>
    </source>
</evidence>
<reference evidence="2 3" key="1">
    <citation type="journal article" date="2019" name="Sci. Rep.">
        <title>Orb-weaving spider Araneus ventricosus genome elucidates the spidroin gene catalogue.</title>
        <authorList>
            <person name="Kono N."/>
            <person name="Nakamura H."/>
            <person name="Ohtoshi R."/>
            <person name="Moran D.A.P."/>
            <person name="Shinohara A."/>
            <person name="Yoshida Y."/>
            <person name="Fujiwara M."/>
            <person name="Mori M."/>
            <person name="Tomita M."/>
            <person name="Arakawa K."/>
        </authorList>
    </citation>
    <scope>NUCLEOTIDE SEQUENCE [LARGE SCALE GENOMIC DNA]</scope>
</reference>
<gene>
    <name evidence="2" type="ORF">AVEN_201541_1</name>
</gene>
<dbReference type="OrthoDB" id="10012075at2759"/>
<sequence length="121" mass="13789">PPEFVTNMTNRNVTVMENTNVTLSCKANGNPPPVIKWKREDGQPFLVDNELGEFSISICSCVTRDAFLLPDRMRSFMVAPYDSYGKKNNLNIVVWDYLWQNPNFTTVHDGIILTVQQSMMA</sequence>